<proteinExistence type="predicted"/>
<dbReference type="Gene3D" id="3.10.180.10">
    <property type="entry name" value="2,3-Dihydroxybiphenyl 1,2-Dioxygenase, domain 1"/>
    <property type="match status" value="2"/>
</dbReference>
<organism evidence="2 3">
    <name type="scientific">Paenibacillus spongiae</name>
    <dbReference type="NCBI Taxonomy" id="2909671"/>
    <lineage>
        <taxon>Bacteria</taxon>
        <taxon>Bacillati</taxon>
        <taxon>Bacillota</taxon>
        <taxon>Bacilli</taxon>
        <taxon>Bacillales</taxon>
        <taxon>Paenibacillaceae</taxon>
        <taxon>Paenibacillus</taxon>
    </lineage>
</organism>
<dbReference type="InterPro" id="IPR037523">
    <property type="entry name" value="VOC_core"/>
</dbReference>
<dbReference type="CDD" id="cd06587">
    <property type="entry name" value="VOC"/>
    <property type="match status" value="1"/>
</dbReference>
<evidence type="ECO:0000259" key="1">
    <source>
        <dbReference type="PROSITE" id="PS51819"/>
    </source>
</evidence>
<name>A0ABY5SHL9_9BACL</name>
<dbReference type="Pfam" id="PF00903">
    <property type="entry name" value="Glyoxalase"/>
    <property type="match status" value="1"/>
</dbReference>
<dbReference type="RefSeq" id="WP_258389297.1">
    <property type="nucleotide sequence ID" value="NZ_CP091430.1"/>
</dbReference>
<reference evidence="2" key="1">
    <citation type="submission" date="2022-01" db="EMBL/GenBank/DDBJ databases">
        <title>Paenibacillus spongiae sp. nov., isolated from marine sponge.</title>
        <authorList>
            <person name="Li Z."/>
            <person name="Zhang M."/>
        </authorList>
    </citation>
    <scope>NUCLEOTIDE SEQUENCE</scope>
    <source>
        <strain evidence="2">PHS-Z3</strain>
    </source>
</reference>
<dbReference type="EMBL" id="CP091430">
    <property type="protein sequence ID" value="UVI33244.1"/>
    <property type="molecule type" value="Genomic_DNA"/>
</dbReference>
<feature type="domain" description="VOC" evidence="1">
    <location>
        <begin position="168"/>
        <end position="290"/>
    </location>
</feature>
<evidence type="ECO:0000313" key="2">
    <source>
        <dbReference type="EMBL" id="UVI33244.1"/>
    </source>
</evidence>
<protein>
    <submittedName>
        <fullName evidence="2">VOC family protein</fullName>
    </submittedName>
</protein>
<gene>
    <name evidence="2" type="ORF">L1F29_15980</name>
</gene>
<dbReference type="InterPro" id="IPR029068">
    <property type="entry name" value="Glyas_Bleomycin-R_OHBP_Dase"/>
</dbReference>
<accession>A0ABY5SHL9</accession>
<evidence type="ECO:0000313" key="3">
    <source>
        <dbReference type="Proteomes" id="UP001057877"/>
    </source>
</evidence>
<keyword evidence="3" id="KW-1185">Reference proteome</keyword>
<dbReference type="Proteomes" id="UP001057877">
    <property type="component" value="Chromosome"/>
</dbReference>
<sequence length="293" mass="33666">MNIDIQSNVHNTVETVWNKSNPNLMNLLCLYLPAKDPYATTKWYCDVFELDPSVLDRGSPDGFVNGNPYTTYSMYYLLSQDELKLHFEANGSVHTSIRLKVNHIDNVYRNMMQSGTEILTDGIVRSDDGDWIRFKDIDGRLLEVVHTQINLPESEQSVSPSTIPLLYGLQRLSLPAKDPYFTYKWYCDVFGFEPSMNDTDADLCVLDHPNFGYSLHFLRSDNQLQHQFHNREGYNHTYLLLQVKDIDQIFASMKSLGVEIVNDAINDRGGCGQEIRFIDPDGRTIEINDYGTR</sequence>
<dbReference type="InterPro" id="IPR004360">
    <property type="entry name" value="Glyas_Fos-R_dOase_dom"/>
</dbReference>
<dbReference type="SUPFAM" id="SSF54593">
    <property type="entry name" value="Glyoxalase/Bleomycin resistance protein/Dihydroxybiphenyl dioxygenase"/>
    <property type="match status" value="2"/>
</dbReference>
<dbReference type="PROSITE" id="PS51819">
    <property type="entry name" value="VOC"/>
    <property type="match status" value="1"/>
</dbReference>